<evidence type="ECO:0000256" key="6">
    <source>
        <dbReference type="ARBA" id="ARBA00022989"/>
    </source>
</evidence>
<proteinExistence type="inferred from homology"/>
<gene>
    <name evidence="10" type="ORF">QX51_10800</name>
</gene>
<keyword evidence="7 8" id="KW-0472">Membrane</keyword>
<dbReference type="EMBL" id="JWHR01000098">
    <property type="protein sequence ID" value="KHS56968.1"/>
    <property type="molecule type" value="Genomic_DNA"/>
</dbReference>
<feature type="transmembrane region" description="Helical" evidence="8">
    <location>
        <begin position="20"/>
        <end position="40"/>
    </location>
</feature>
<evidence type="ECO:0000259" key="9">
    <source>
        <dbReference type="PROSITE" id="PS50928"/>
    </source>
</evidence>
<dbReference type="InterPro" id="IPR035906">
    <property type="entry name" value="MetI-like_sf"/>
</dbReference>
<evidence type="ECO:0000256" key="1">
    <source>
        <dbReference type="ARBA" id="ARBA00004429"/>
    </source>
</evidence>
<dbReference type="AlphaFoldDB" id="A0A0B3VVV1"/>
<keyword evidence="5 8" id="KW-0812">Transmembrane</keyword>
<evidence type="ECO:0000256" key="8">
    <source>
        <dbReference type="RuleBase" id="RU363032"/>
    </source>
</evidence>
<evidence type="ECO:0000256" key="4">
    <source>
        <dbReference type="ARBA" id="ARBA00022519"/>
    </source>
</evidence>
<dbReference type="GO" id="GO:0055085">
    <property type="term" value="P:transmembrane transport"/>
    <property type="evidence" value="ECO:0007669"/>
    <property type="project" value="InterPro"/>
</dbReference>
<feature type="transmembrane region" description="Helical" evidence="8">
    <location>
        <begin position="110"/>
        <end position="134"/>
    </location>
</feature>
<feature type="transmembrane region" description="Helical" evidence="8">
    <location>
        <begin position="71"/>
        <end position="98"/>
    </location>
</feature>
<evidence type="ECO:0000256" key="7">
    <source>
        <dbReference type="ARBA" id="ARBA00023136"/>
    </source>
</evidence>
<dbReference type="SUPFAM" id="SSF161098">
    <property type="entry name" value="MetI-like"/>
    <property type="match status" value="1"/>
</dbReference>
<keyword evidence="6 8" id="KW-1133">Transmembrane helix</keyword>
<dbReference type="CDD" id="cd06261">
    <property type="entry name" value="TM_PBP2"/>
    <property type="match status" value="1"/>
</dbReference>
<feature type="domain" description="ABC transmembrane type-1" evidence="9">
    <location>
        <begin position="72"/>
        <end position="260"/>
    </location>
</feature>
<evidence type="ECO:0000313" key="11">
    <source>
        <dbReference type="Proteomes" id="UP000031189"/>
    </source>
</evidence>
<dbReference type="InterPro" id="IPR000515">
    <property type="entry name" value="MetI-like"/>
</dbReference>
<keyword evidence="11" id="KW-1185">Reference proteome</keyword>
<dbReference type="PROSITE" id="PS50928">
    <property type="entry name" value="ABC_TM1"/>
    <property type="match status" value="1"/>
</dbReference>
<keyword evidence="2 8" id="KW-0813">Transport</keyword>
<dbReference type="GO" id="GO:0005886">
    <property type="term" value="C:plasma membrane"/>
    <property type="evidence" value="ECO:0007669"/>
    <property type="project" value="UniProtKB-SubCell"/>
</dbReference>
<evidence type="ECO:0000256" key="3">
    <source>
        <dbReference type="ARBA" id="ARBA00022475"/>
    </source>
</evidence>
<dbReference type="PANTHER" id="PTHR43357:SF4">
    <property type="entry name" value="INNER MEMBRANE ABC TRANSPORTER PERMEASE PROTEIN YDCV"/>
    <property type="match status" value="1"/>
</dbReference>
<accession>A0A0B3VVV1</accession>
<dbReference type="Pfam" id="PF00528">
    <property type="entry name" value="BPD_transp_1"/>
    <property type="match status" value="1"/>
</dbReference>
<dbReference type="PANTHER" id="PTHR43357">
    <property type="entry name" value="INNER MEMBRANE ABC TRANSPORTER PERMEASE PROTEIN YDCV"/>
    <property type="match status" value="1"/>
</dbReference>
<keyword evidence="4" id="KW-0997">Cell inner membrane</keyword>
<evidence type="ECO:0000256" key="5">
    <source>
        <dbReference type="ARBA" id="ARBA00022692"/>
    </source>
</evidence>
<feature type="transmembrane region" description="Helical" evidence="8">
    <location>
        <begin position="245"/>
        <end position="264"/>
    </location>
</feature>
<evidence type="ECO:0000313" key="10">
    <source>
        <dbReference type="EMBL" id="KHS56968.1"/>
    </source>
</evidence>
<feature type="transmembrane region" description="Helical" evidence="8">
    <location>
        <begin position="212"/>
        <end position="233"/>
    </location>
</feature>
<dbReference type="STRING" id="1577792.QX51_10800"/>
<name>A0A0B3VVV1_9FIRM</name>
<comment type="similarity">
    <text evidence="8">Belongs to the binding-protein-dependent transport system permease family.</text>
</comment>
<feature type="transmembrane region" description="Helical" evidence="8">
    <location>
        <begin position="140"/>
        <end position="160"/>
    </location>
</feature>
<comment type="subcellular location">
    <subcellularLocation>
        <location evidence="1">Cell inner membrane</location>
        <topology evidence="1">Multi-pass membrane protein</topology>
    </subcellularLocation>
    <subcellularLocation>
        <location evidence="8">Cell membrane</location>
        <topology evidence="8">Multi-pass membrane protein</topology>
    </subcellularLocation>
</comment>
<protein>
    <submittedName>
        <fullName evidence="10">ABC transporter permease</fullName>
    </submittedName>
</protein>
<comment type="caution">
    <text evidence="10">The sequence shown here is derived from an EMBL/GenBank/DDBJ whole genome shotgun (WGS) entry which is preliminary data.</text>
</comment>
<reference evidence="10 11" key="1">
    <citation type="submission" date="2014-12" db="EMBL/GenBank/DDBJ databases">
        <title>Draft genome sequence of Terrisporobacter sp. 08-306576, isolated from the blood culture of a bacteremia patient.</title>
        <authorList>
            <person name="Lund L.C."/>
            <person name="Sydenham T.V."/>
            <person name="Hogh S.V."/>
            <person name="Skov M.N."/>
            <person name="Kemp M."/>
            <person name="Justesen U.S."/>
        </authorList>
    </citation>
    <scope>NUCLEOTIDE SEQUENCE [LARGE SCALE GENOMIC DNA]</scope>
    <source>
        <strain evidence="10 11">08-306576</strain>
    </source>
</reference>
<dbReference type="Gene3D" id="1.10.3720.10">
    <property type="entry name" value="MetI-like"/>
    <property type="match status" value="1"/>
</dbReference>
<sequence>MNERKVGDKVKKNKINKIILIIMSICIILPILNLIIWCFTERWAWPDLLPQTYSLRAINEIFSRKDEMCKLFMSSIILSFIVAILSVIIGLMTARAFVFYDFKLKKQLYFLTLLPFLIPSTVFAMGIHVIFIKWGLSNSILGVIIVHLIYSLPYATRLLMDGTIAVGNKLEEQAKVLGATSLQAFTKTTLPILSPVILSSLSMSYIVSFSQYFLTLLIGGGKVKTFAIVMFPYLSGGDRNMASTYSLVFLGITIIIFSIFQVAVSKINKNISSDFYGV</sequence>
<evidence type="ECO:0000256" key="2">
    <source>
        <dbReference type="ARBA" id="ARBA00022448"/>
    </source>
</evidence>
<keyword evidence="3" id="KW-1003">Cell membrane</keyword>
<organism evidence="10 11">
    <name type="scientific">Terrisporobacter othiniensis</name>
    <dbReference type="NCBI Taxonomy" id="1577792"/>
    <lineage>
        <taxon>Bacteria</taxon>
        <taxon>Bacillati</taxon>
        <taxon>Bacillota</taxon>
        <taxon>Clostridia</taxon>
        <taxon>Peptostreptococcales</taxon>
        <taxon>Peptostreptococcaceae</taxon>
        <taxon>Terrisporobacter</taxon>
    </lineage>
</organism>
<dbReference type="Proteomes" id="UP000031189">
    <property type="component" value="Unassembled WGS sequence"/>
</dbReference>